<proteinExistence type="predicted"/>
<keyword evidence="3" id="KW-1185">Reference proteome</keyword>
<evidence type="ECO:0000313" key="3">
    <source>
        <dbReference type="Proteomes" id="UP000182130"/>
    </source>
</evidence>
<feature type="region of interest" description="Disordered" evidence="1">
    <location>
        <begin position="50"/>
        <end position="114"/>
    </location>
</feature>
<evidence type="ECO:0000313" key="2">
    <source>
        <dbReference type="EMBL" id="SDI23653.1"/>
    </source>
</evidence>
<dbReference type="EMBL" id="FNEI01000001">
    <property type="protein sequence ID" value="SDI23653.1"/>
    <property type="molecule type" value="Genomic_DNA"/>
</dbReference>
<reference evidence="3" key="1">
    <citation type="submission" date="2016-10" db="EMBL/GenBank/DDBJ databases">
        <authorList>
            <person name="Varghese N."/>
            <person name="Submissions S."/>
        </authorList>
    </citation>
    <scope>NUCLEOTIDE SEQUENCE [LARGE SCALE GENOMIC DNA]</scope>
    <source>
        <strain evidence="3">CGMCC 1.10783</strain>
    </source>
</reference>
<accession>A0A1G8IXU2</accession>
<protein>
    <recommendedName>
        <fullName evidence="4">DUF4352 domain-containing protein</fullName>
    </recommendedName>
</protein>
<dbReference type="STRING" id="1045773.SAMN05216555_101389"/>
<name>A0A1G8IXU2_9MICC</name>
<organism evidence="2 3">
    <name type="scientific">Arthrobacter cupressi</name>
    <dbReference type="NCBI Taxonomy" id="1045773"/>
    <lineage>
        <taxon>Bacteria</taxon>
        <taxon>Bacillati</taxon>
        <taxon>Actinomycetota</taxon>
        <taxon>Actinomycetes</taxon>
        <taxon>Micrococcales</taxon>
        <taxon>Micrococcaceae</taxon>
        <taxon>Arthrobacter</taxon>
    </lineage>
</organism>
<dbReference type="AlphaFoldDB" id="A0A1G8IXU2"/>
<dbReference type="OrthoDB" id="3831250at2"/>
<gene>
    <name evidence="2" type="ORF">SAMN05216555_101389</name>
</gene>
<sequence>MKNSSRSGPAPGSGAARRAGPRLRAALLVAALALPGAGLVVWAATQSGMPGGTPQGSQGAPSAATVPGGTGSTTPGGTATTAAPPSGTESPAPAPTAKATTPEKDPAPVDRKGKTEQELATIAQPVAPAVPLTAKKTVKSGITATITELQAVDGEARGIGEIAGPAIRFKVTVVNGTTAAVKLGTALVTVTYGNDETPASSLSGPGATEFPLTVAAGASASSTLVFGVPKDQRADVRIYFSLDALTPIAAFEGQAPQ</sequence>
<evidence type="ECO:0000256" key="1">
    <source>
        <dbReference type="SAM" id="MobiDB-lite"/>
    </source>
</evidence>
<feature type="compositionally biased region" description="Low complexity" evidence="1">
    <location>
        <begin position="62"/>
        <end position="100"/>
    </location>
</feature>
<dbReference type="Proteomes" id="UP000182130">
    <property type="component" value="Unassembled WGS sequence"/>
</dbReference>
<dbReference type="RefSeq" id="WP_074586425.1">
    <property type="nucleotide sequence ID" value="NZ_FNEI01000001.1"/>
</dbReference>
<evidence type="ECO:0008006" key="4">
    <source>
        <dbReference type="Google" id="ProtNLM"/>
    </source>
</evidence>
<feature type="compositionally biased region" description="Basic and acidic residues" evidence="1">
    <location>
        <begin position="101"/>
        <end position="114"/>
    </location>
</feature>